<accession>A0A815WF05</accession>
<dbReference type="OrthoDB" id="118105at2759"/>
<feature type="non-terminal residue" evidence="3">
    <location>
        <position position="318"/>
    </location>
</feature>
<reference evidence="3" key="1">
    <citation type="submission" date="2021-02" db="EMBL/GenBank/DDBJ databases">
        <authorList>
            <person name="Nowell W R."/>
        </authorList>
    </citation>
    <scope>NUCLEOTIDE SEQUENCE</scope>
</reference>
<name>A0A815WF05_ADIRI</name>
<gene>
    <name evidence="3" type="ORF">EDS130_LOCUS45557</name>
</gene>
<evidence type="ECO:0000259" key="2">
    <source>
        <dbReference type="Pfam" id="PF13843"/>
    </source>
</evidence>
<dbReference type="EMBL" id="CAJNOJ010001152">
    <property type="protein sequence ID" value="CAF1544466.1"/>
    <property type="molecule type" value="Genomic_DNA"/>
</dbReference>
<proteinExistence type="predicted"/>
<protein>
    <recommendedName>
        <fullName evidence="2">PiggyBac transposable element-derived protein domain-containing protein</fullName>
    </recommendedName>
</protein>
<evidence type="ECO:0000313" key="3">
    <source>
        <dbReference type="EMBL" id="CAF1544466.1"/>
    </source>
</evidence>
<comment type="caution">
    <text evidence="3">The sequence shown here is derived from an EMBL/GenBank/DDBJ whole genome shotgun (WGS) entry which is preliminary data.</text>
</comment>
<dbReference type="Proteomes" id="UP000663852">
    <property type="component" value="Unassembled WGS sequence"/>
</dbReference>
<organism evidence="3 4">
    <name type="scientific">Adineta ricciae</name>
    <name type="common">Rotifer</name>
    <dbReference type="NCBI Taxonomy" id="249248"/>
    <lineage>
        <taxon>Eukaryota</taxon>
        <taxon>Metazoa</taxon>
        <taxon>Spiralia</taxon>
        <taxon>Gnathifera</taxon>
        <taxon>Rotifera</taxon>
        <taxon>Eurotatoria</taxon>
        <taxon>Bdelloidea</taxon>
        <taxon>Adinetida</taxon>
        <taxon>Adinetidae</taxon>
        <taxon>Adineta</taxon>
    </lineage>
</organism>
<dbReference type="PANTHER" id="PTHR46599">
    <property type="entry name" value="PIGGYBAC TRANSPOSABLE ELEMENT-DERIVED PROTEIN 4"/>
    <property type="match status" value="1"/>
</dbReference>
<evidence type="ECO:0000313" key="4">
    <source>
        <dbReference type="Proteomes" id="UP000663852"/>
    </source>
</evidence>
<feature type="region of interest" description="Disordered" evidence="1">
    <location>
        <begin position="1"/>
        <end position="23"/>
    </location>
</feature>
<sequence>MATLRKRHLTEKEAGKVMNNSESDLSSKDDLLAAFSYISMDSTDDEVPAERHWQSARFIPVIPKFRGEPGIRDIIQLVGKTSFDYFQLFFGENIVQYIVNETNRYYSQNSTYERQHMSNWQDVTSVEMYTFFAITMLTGLINKNRIQDYWSTDPLLSTPIFSQYFTRNRYQDILHYLHFVNNEDISDNDPLEKIKPIIDELKKNFSNCINPTQNLCIDESLMLWKGRLRFKQYIPSKRHRFGIKSFQLVDCETKFIRDFIFYTGSNTECTVTPKLGMSGSVVMELMQRYLNKGHHLYLDNWYTSLTLFELLHRNKTGA</sequence>
<dbReference type="PANTHER" id="PTHR46599:SF3">
    <property type="entry name" value="PIGGYBAC TRANSPOSABLE ELEMENT-DERIVED PROTEIN 4"/>
    <property type="match status" value="1"/>
</dbReference>
<dbReference type="Pfam" id="PF13843">
    <property type="entry name" value="DDE_Tnp_1_7"/>
    <property type="match status" value="1"/>
</dbReference>
<dbReference type="InterPro" id="IPR029526">
    <property type="entry name" value="PGBD"/>
</dbReference>
<feature type="domain" description="PiggyBac transposable element-derived protein" evidence="2">
    <location>
        <begin position="83"/>
        <end position="318"/>
    </location>
</feature>
<evidence type="ECO:0000256" key="1">
    <source>
        <dbReference type="SAM" id="MobiDB-lite"/>
    </source>
</evidence>
<dbReference type="AlphaFoldDB" id="A0A815WF05"/>